<comment type="caution">
    <text evidence="1">The sequence shown here is derived from an EMBL/GenBank/DDBJ whole genome shotgun (WGS) entry which is preliminary data.</text>
</comment>
<dbReference type="NCBIfam" id="TIGR04176">
    <property type="entry name" value="MarR_EPS"/>
    <property type="match status" value="1"/>
</dbReference>
<protein>
    <submittedName>
        <fullName evidence="1">MarR family EPS-associated transcriptional regulator</fullName>
    </submittedName>
</protein>
<sequence length="123" mass="14062">MTSRQAKIQEDTHFRIMRILQDNPDLTQRELADKLSMSVGGLNYCLNALIDKGFVKMANFSKSKNKFKYVYLLTPQGIAEKVALTSRFLKRKMEEYDALKVEIEALKSEVGEDQGNGQRTQKA</sequence>
<dbReference type="InterPro" id="IPR026433">
    <property type="entry name" value="MarR_EPS"/>
</dbReference>
<dbReference type="InterPro" id="IPR036388">
    <property type="entry name" value="WH-like_DNA-bd_sf"/>
</dbReference>
<evidence type="ECO:0000313" key="2">
    <source>
        <dbReference type="Proteomes" id="UP000076481"/>
    </source>
</evidence>
<organism evidence="1 2">
    <name type="scientific">Pelodictyon luteolum</name>
    <dbReference type="NCBI Taxonomy" id="1100"/>
    <lineage>
        <taxon>Bacteria</taxon>
        <taxon>Pseudomonadati</taxon>
        <taxon>Chlorobiota</taxon>
        <taxon>Chlorobiia</taxon>
        <taxon>Chlorobiales</taxon>
        <taxon>Chlorobiaceae</taxon>
        <taxon>Chlorobium/Pelodictyon group</taxon>
        <taxon>Pelodictyon</taxon>
    </lineage>
</organism>
<gene>
    <name evidence="1" type="ORF">A3K90_08910</name>
</gene>
<dbReference type="RefSeq" id="WP_303680833.1">
    <property type="nucleotide sequence ID" value="NZ_LVWG01000015.1"/>
</dbReference>
<reference evidence="1 2" key="1">
    <citation type="submission" date="2016-03" db="EMBL/GenBank/DDBJ databases">
        <title>Speciation and ecological success in dimly lit waters: horizontal gene transfer in a green sulfur bacteria bloom unveiled by metagenomic assembly.</title>
        <authorList>
            <person name="Llorens-Mares T."/>
            <person name="Liu Z."/>
            <person name="Allen L.Z."/>
            <person name="Rusch D.B."/>
            <person name="Craig M.T."/>
            <person name="Dupont C.L."/>
            <person name="Bryant D.A."/>
            <person name="Casamayor E.O."/>
        </authorList>
    </citation>
    <scope>NUCLEOTIDE SEQUENCE [LARGE SCALE GENOMIC DNA]</scope>
    <source>
        <strain evidence="1">CIII</strain>
    </source>
</reference>
<dbReference type="InterPro" id="IPR036390">
    <property type="entry name" value="WH_DNA-bd_sf"/>
</dbReference>
<dbReference type="Proteomes" id="UP000076481">
    <property type="component" value="Unassembled WGS sequence"/>
</dbReference>
<dbReference type="SUPFAM" id="SSF46785">
    <property type="entry name" value="Winged helix' DNA-binding domain"/>
    <property type="match status" value="1"/>
</dbReference>
<dbReference type="AlphaFoldDB" id="A0A165MAZ9"/>
<evidence type="ECO:0000313" key="1">
    <source>
        <dbReference type="EMBL" id="KZK75030.1"/>
    </source>
</evidence>
<name>A0A165MAZ9_PELLU</name>
<accession>A0A165MAZ9</accession>
<dbReference type="Gene3D" id="1.10.10.10">
    <property type="entry name" value="Winged helix-like DNA-binding domain superfamily/Winged helix DNA-binding domain"/>
    <property type="match status" value="1"/>
</dbReference>
<dbReference type="EMBL" id="LVWG01000015">
    <property type="protein sequence ID" value="KZK75030.1"/>
    <property type="molecule type" value="Genomic_DNA"/>
</dbReference>
<proteinExistence type="predicted"/>
<dbReference type="Pfam" id="PF13412">
    <property type="entry name" value="HTH_24"/>
    <property type="match status" value="1"/>
</dbReference>